<evidence type="ECO:0000256" key="4">
    <source>
        <dbReference type="ARBA" id="ARBA00023136"/>
    </source>
</evidence>
<accession>A0A2P2EBD1</accession>
<keyword evidence="7" id="KW-1185">Reference proteome</keyword>
<comment type="caution">
    <text evidence="6">The sequence shown here is derived from an EMBL/GenBank/DDBJ whole genome shotgun (WGS) entry which is preliminary data.</text>
</comment>
<evidence type="ECO:0000313" key="7">
    <source>
        <dbReference type="Proteomes" id="UP000245086"/>
    </source>
</evidence>
<name>A0A2P2EBD1_9PROT</name>
<proteinExistence type="predicted"/>
<dbReference type="GO" id="GO:0015035">
    <property type="term" value="F:protein-disulfide reductase activity"/>
    <property type="evidence" value="ECO:0007669"/>
    <property type="project" value="InterPro"/>
</dbReference>
<dbReference type="GO" id="GO:0016020">
    <property type="term" value="C:membrane"/>
    <property type="evidence" value="ECO:0007669"/>
    <property type="project" value="UniProtKB-SubCell"/>
</dbReference>
<feature type="transmembrane region" description="Helical" evidence="5">
    <location>
        <begin position="156"/>
        <end position="177"/>
    </location>
</feature>
<evidence type="ECO:0000256" key="1">
    <source>
        <dbReference type="ARBA" id="ARBA00004141"/>
    </source>
</evidence>
<dbReference type="InterPro" id="IPR003752">
    <property type="entry name" value="DiS_bond_form_DsbB/BdbC"/>
</dbReference>
<dbReference type="GO" id="GO:0006457">
    <property type="term" value="P:protein folding"/>
    <property type="evidence" value="ECO:0007669"/>
    <property type="project" value="InterPro"/>
</dbReference>
<dbReference type="InterPro" id="IPR023380">
    <property type="entry name" value="DsbB-like_sf"/>
</dbReference>
<dbReference type="Pfam" id="PF02600">
    <property type="entry name" value="DsbB"/>
    <property type="match status" value="1"/>
</dbReference>
<feature type="transmembrane region" description="Helical" evidence="5">
    <location>
        <begin position="66"/>
        <end position="83"/>
    </location>
</feature>
<organism evidence="6 7">
    <name type="scientific">Candidatus Phycosocius bacilliformis</name>
    <dbReference type="NCBI Taxonomy" id="1445552"/>
    <lineage>
        <taxon>Bacteria</taxon>
        <taxon>Pseudomonadati</taxon>
        <taxon>Pseudomonadota</taxon>
        <taxon>Alphaproteobacteria</taxon>
        <taxon>Caulobacterales</taxon>
        <taxon>Caulobacterales incertae sedis</taxon>
        <taxon>Candidatus Phycosocius</taxon>
    </lineage>
</organism>
<reference evidence="6 7" key="1">
    <citation type="journal article" date="2018" name="Genome Announc.">
        <title>Draft Genome Sequence of "Candidatus Phycosocius bacilliformis," an Alphaproteobacterial Ectosymbiont of the Hydrocarbon-Producing Green Alga Botryococcus braunii.</title>
        <authorList>
            <person name="Tanabe Y."/>
            <person name="Yamaguchi H."/>
            <person name="Watanabe M.M."/>
        </authorList>
    </citation>
    <scope>NUCLEOTIDE SEQUENCE [LARGE SCALE GENOMIC DNA]</scope>
    <source>
        <strain evidence="6 7">BOTRYCO-2</strain>
    </source>
</reference>
<dbReference type="SUPFAM" id="SSF158442">
    <property type="entry name" value="DsbB-like"/>
    <property type="match status" value="1"/>
</dbReference>
<gene>
    <name evidence="6" type="primary">dsbB</name>
    <name evidence="6" type="ORF">PbB2_02030</name>
</gene>
<evidence type="ECO:0000256" key="3">
    <source>
        <dbReference type="ARBA" id="ARBA00022989"/>
    </source>
</evidence>
<dbReference type="Gene3D" id="1.20.1550.10">
    <property type="entry name" value="DsbB-like"/>
    <property type="match status" value="1"/>
</dbReference>
<dbReference type="EMBL" id="BFBR01000006">
    <property type="protein sequence ID" value="GBF58349.1"/>
    <property type="molecule type" value="Genomic_DNA"/>
</dbReference>
<evidence type="ECO:0000313" key="6">
    <source>
        <dbReference type="EMBL" id="GBF58349.1"/>
    </source>
</evidence>
<sequence>MQAGLFADPTQVYIFTMRLRSLFSWVFAQWPAIALATSLSMLAIAHGFERFGGLAPCPLCLHQREVYWIAAIVAGLALVVRRMQDHVFASRAMNLLLALAFLSGAVVAGFHMGVEYKWWPGLAECGGVGASANKMPTDLLAALSGPMKVVRCDEPAWVFLGLSMAGWNFLISLKLMVYSGLSVLFPKGLIAAPPVIVTEKTDV</sequence>
<keyword evidence="3 5" id="KW-1133">Transmembrane helix</keyword>
<evidence type="ECO:0000256" key="5">
    <source>
        <dbReference type="SAM" id="Phobius"/>
    </source>
</evidence>
<dbReference type="Proteomes" id="UP000245086">
    <property type="component" value="Unassembled WGS sequence"/>
</dbReference>
<evidence type="ECO:0000256" key="2">
    <source>
        <dbReference type="ARBA" id="ARBA00022692"/>
    </source>
</evidence>
<feature type="transmembrane region" description="Helical" evidence="5">
    <location>
        <begin position="95"/>
        <end position="114"/>
    </location>
</feature>
<comment type="subcellular location">
    <subcellularLocation>
        <location evidence="1">Membrane</location>
        <topology evidence="1">Multi-pass membrane protein</topology>
    </subcellularLocation>
</comment>
<feature type="transmembrane region" description="Helical" evidence="5">
    <location>
        <begin position="22"/>
        <end position="46"/>
    </location>
</feature>
<protein>
    <submittedName>
        <fullName evidence="6">Disulfide bond formation protein B</fullName>
    </submittedName>
</protein>
<dbReference type="AlphaFoldDB" id="A0A2P2EBD1"/>
<keyword evidence="2 5" id="KW-0812">Transmembrane</keyword>
<keyword evidence="4 5" id="KW-0472">Membrane</keyword>